<gene>
    <name evidence="4" type="ORF">GFB56_21090</name>
</gene>
<sequence length="157" mass="17539">MMRPATLDDLPAVRDITVAAYAPYTDLLGGLPLPVTEDYVPRIAREEVWIRDDGDAVSAIAVFERHADHLLIFSIAVAPSFQRQGLGSELLRFVDAQAEECGVADVRLYTNARMERNIALYRAYGFQETGRRPNPYRPGWTLVDMAKPAGQMASERN</sequence>
<dbReference type="CDD" id="cd04301">
    <property type="entry name" value="NAT_SF"/>
    <property type="match status" value="1"/>
</dbReference>
<accession>A0AAW4FPP8</accession>
<evidence type="ECO:0000313" key="5">
    <source>
        <dbReference type="Proteomes" id="UP000744980"/>
    </source>
</evidence>
<dbReference type="SUPFAM" id="SSF55729">
    <property type="entry name" value="Acyl-CoA N-acyltransferases (Nat)"/>
    <property type="match status" value="1"/>
</dbReference>
<dbReference type="EMBL" id="WXFA01000014">
    <property type="protein sequence ID" value="MBM3093270.1"/>
    <property type="molecule type" value="Genomic_DNA"/>
</dbReference>
<evidence type="ECO:0000256" key="2">
    <source>
        <dbReference type="ARBA" id="ARBA00023315"/>
    </source>
</evidence>
<evidence type="ECO:0000256" key="1">
    <source>
        <dbReference type="ARBA" id="ARBA00022679"/>
    </source>
</evidence>
<dbReference type="AlphaFoldDB" id="A0AAW4FPP8"/>
<keyword evidence="1" id="KW-0808">Transferase</keyword>
<evidence type="ECO:0000259" key="3">
    <source>
        <dbReference type="PROSITE" id="PS51186"/>
    </source>
</evidence>
<keyword evidence="5" id="KW-1185">Reference proteome</keyword>
<organism evidence="4 5">
    <name type="scientific">Ensifer canadensis</name>
    <dbReference type="NCBI Taxonomy" id="555315"/>
    <lineage>
        <taxon>Bacteria</taxon>
        <taxon>Pseudomonadati</taxon>
        <taxon>Pseudomonadota</taxon>
        <taxon>Alphaproteobacteria</taxon>
        <taxon>Hyphomicrobiales</taxon>
        <taxon>Rhizobiaceae</taxon>
        <taxon>Sinorhizobium/Ensifer group</taxon>
        <taxon>Ensifer</taxon>
    </lineage>
</organism>
<dbReference type="Pfam" id="PF13508">
    <property type="entry name" value="Acetyltransf_7"/>
    <property type="match status" value="1"/>
</dbReference>
<dbReference type="RefSeq" id="WP_057208748.1">
    <property type="nucleotide sequence ID" value="NZ_CP083370.1"/>
</dbReference>
<reference evidence="4 5" key="1">
    <citation type="submission" date="2020-01" db="EMBL/GenBank/DDBJ databases">
        <title>Draft genome assembly of Ensifer adhaerens T173.</title>
        <authorList>
            <person name="Craig J.E."/>
            <person name="Stinchcombe J.R."/>
        </authorList>
    </citation>
    <scope>NUCLEOTIDE SEQUENCE [LARGE SCALE GENOMIC DNA]</scope>
    <source>
        <strain evidence="4 5">T173</strain>
    </source>
</reference>
<protein>
    <submittedName>
        <fullName evidence="4">GNAT family N-acetyltransferase</fullName>
    </submittedName>
</protein>
<dbReference type="InterPro" id="IPR050832">
    <property type="entry name" value="Bact_Acetyltransf"/>
</dbReference>
<dbReference type="PANTHER" id="PTHR43877:SF2">
    <property type="entry name" value="AMINOALKYLPHOSPHONATE N-ACETYLTRANSFERASE-RELATED"/>
    <property type="match status" value="1"/>
</dbReference>
<name>A0AAW4FPP8_9HYPH</name>
<feature type="domain" description="N-acetyltransferase" evidence="3">
    <location>
        <begin position="1"/>
        <end position="150"/>
    </location>
</feature>
<dbReference type="PANTHER" id="PTHR43877">
    <property type="entry name" value="AMINOALKYLPHOSPHONATE N-ACETYLTRANSFERASE-RELATED-RELATED"/>
    <property type="match status" value="1"/>
</dbReference>
<evidence type="ECO:0000313" key="4">
    <source>
        <dbReference type="EMBL" id="MBM3093270.1"/>
    </source>
</evidence>
<dbReference type="GO" id="GO:0016747">
    <property type="term" value="F:acyltransferase activity, transferring groups other than amino-acyl groups"/>
    <property type="evidence" value="ECO:0007669"/>
    <property type="project" value="InterPro"/>
</dbReference>
<dbReference type="Gene3D" id="3.40.630.30">
    <property type="match status" value="1"/>
</dbReference>
<proteinExistence type="predicted"/>
<dbReference type="PROSITE" id="PS51186">
    <property type="entry name" value="GNAT"/>
    <property type="match status" value="1"/>
</dbReference>
<dbReference type="InterPro" id="IPR000182">
    <property type="entry name" value="GNAT_dom"/>
</dbReference>
<dbReference type="InterPro" id="IPR016181">
    <property type="entry name" value="Acyl_CoA_acyltransferase"/>
</dbReference>
<dbReference type="Proteomes" id="UP000744980">
    <property type="component" value="Unassembled WGS sequence"/>
</dbReference>
<keyword evidence="2" id="KW-0012">Acyltransferase</keyword>
<comment type="caution">
    <text evidence="4">The sequence shown here is derived from an EMBL/GenBank/DDBJ whole genome shotgun (WGS) entry which is preliminary data.</text>
</comment>